<sequence>MRQSLATVLAGAVLPVTLRAQPAANPSSAPRAEPPAEVKAELAEARLRGSATMRWLGLQIYDVRLWSPTALVGADWTGQALALELQYARALDGQRIAERSISEMRRIGPFDDARAARWQAEMGRLFPDVKAGDRLTGLHRPGAGTRFFHNGQARGVVADTDFAPLFFGIWLSPRTSEPGLRRQLLGDAA</sequence>
<proteinExistence type="predicted"/>
<evidence type="ECO:0000313" key="2">
    <source>
        <dbReference type="EMBL" id="MEK8051550.1"/>
    </source>
</evidence>
<dbReference type="Proteomes" id="UP001365405">
    <property type="component" value="Unassembled WGS sequence"/>
</dbReference>
<evidence type="ECO:0000313" key="3">
    <source>
        <dbReference type="Proteomes" id="UP001365405"/>
    </source>
</evidence>
<comment type="caution">
    <text evidence="2">The sequence shown here is derived from an EMBL/GenBank/DDBJ whole genome shotgun (WGS) entry which is preliminary data.</text>
</comment>
<feature type="domain" description="Chalcone isomerase" evidence="1">
    <location>
        <begin position="82"/>
        <end position="186"/>
    </location>
</feature>
<dbReference type="RefSeq" id="WP_341411251.1">
    <property type="nucleotide sequence ID" value="NZ_JBBUTH010000008.1"/>
</dbReference>
<dbReference type="Pfam" id="PF16036">
    <property type="entry name" value="Chalcone_3"/>
    <property type="match status" value="1"/>
</dbReference>
<protein>
    <submittedName>
        <fullName evidence="2">Chalcone isomerase family protein</fullName>
    </submittedName>
</protein>
<keyword evidence="2" id="KW-0413">Isomerase</keyword>
<dbReference type="GO" id="GO:0016853">
    <property type="term" value="F:isomerase activity"/>
    <property type="evidence" value="ECO:0007669"/>
    <property type="project" value="UniProtKB-KW"/>
</dbReference>
<name>A0ABU9CI75_9BURK</name>
<reference evidence="2 3" key="1">
    <citation type="submission" date="2024-04" db="EMBL/GenBank/DDBJ databases">
        <title>Novel species of the genus Ideonella isolated from streams.</title>
        <authorList>
            <person name="Lu H."/>
        </authorList>
    </citation>
    <scope>NUCLEOTIDE SEQUENCE [LARGE SCALE GENOMIC DNA]</scope>
    <source>
        <strain evidence="2 3">DXS22W</strain>
    </source>
</reference>
<dbReference type="InterPro" id="IPR016087">
    <property type="entry name" value="Chalcone_isomerase"/>
</dbReference>
<evidence type="ECO:0000259" key="1">
    <source>
        <dbReference type="Pfam" id="PF16036"/>
    </source>
</evidence>
<accession>A0ABU9CI75</accession>
<gene>
    <name evidence="2" type="ORF">AACH10_14975</name>
</gene>
<keyword evidence="3" id="KW-1185">Reference proteome</keyword>
<organism evidence="2 3">
    <name type="scientific">Pseudaquabacterium inlustre</name>
    <dbReference type="NCBI Taxonomy" id="2984192"/>
    <lineage>
        <taxon>Bacteria</taxon>
        <taxon>Pseudomonadati</taxon>
        <taxon>Pseudomonadota</taxon>
        <taxon>Betaproteobacteria</taxon>
        <taxon>Burkholderiales</taxon>
        <taxon>Sphaerotilaceae</taxon>
        <taxon>Pseudaquabacterium</taxon>
    </lineage>
</organism>
<dbReference type="EMBL" id="JBBUTH010000008">
    <property type="protein sequence ID" value="MEK8051550.1"/>
    <property type="molecule type" value="Genomic_DNA"/>
</dbReference>